<dbReference type="InterPro" id="IPR025121">
    <property type="entry name" value="GTPase_HflX_N"/>
</dbReference>
<comment type="function">
    <text evidence="6">GTPase that associates with the 50S ribosomal subunit and may have a role during protein synthesis or ribosome biogenesis.</text>
</comment>
<dbReference type="RefSeq" id="WP_303680074.1">
    <property type="nucleotide sequence ID" value="NZ_MNTG01000033.1"/>
</dbReference>
<dbReference type="EMBL" id="MNTG01000033">
    <property type="protein sequence ID" value="OLA37113.1"/>
    <property type="molecule type" value="Genomic_DNA"/>
</dbReference>
<dbReference type="FunFam" id="3.40.50.11060:FF:000001">
    <property type="entry name" value="GTPase HflX"/>
    <property type="match status" value="1"/>
</dbReference>
<dbReference type="GO" id="GO:0005737">
    <property type="term" value="C:cytoplasm"/>
    <property type="evidence" value="ECO:0007669"/>
    <property type="project" value="UniProtKB-SubCell"/>
</dbReference>
<evidence type="ECO:0000256" key="1">
    <source>
        <dbReference type="ARBA" id="ARBA00022490"/>
    </source>
</evidence>
<dbReference type="NCBIfam" id="TIGR03156">
    <property type="entry name" value="GTP_HflX"/>
    <property type="match status" value="1"/>
</dbReference>
<evidence type="ECO:0000256" key="6">
    <source>
        <dbReference type="HAMAP-Rule" id="MF_00900"/>
    </source>
</evidence>
<dbReference type="PROSITE" id="PS51705">
    <property type="entry name" value="G_HFLX"/>
    <property type="match status" value="1"/>
</dbReference>
<comment type="subcellular location">
    <subcellularLocation>
        <location evidence="6">Cytoplasm</location>
    </subcellularLocation>
    <text evidence="6">May associate with membranes.</text>
</comment>
<evidence type="ECO:0000256" key="3">
    <source>
        <dbReference type="ARBA" id="ARBA00022741"/>
    </source>
</evidence>
<gene>
    <name evidence="6" type="primary">hflX</name>
    <name evidence="8" type="ORF">BHW43_07500</name>
</gene>
<dbReference type="Pfam" id="PF16360">
    <property type="entry name" value="GTP-bdg_M"/>
    <property type="match status" value="1"/>
</dbReference>
<evidence type="ECO:0000256" key="2">
    <source>
        <dbReference type="ARBA" id="ARBA00022723"/>
    </source>
</evidence>
<evidence type="ECO:0000256" key="5">
    <source>
        <dbReference type="ARBA" id="ARBA00023134"/>
    </source>
</evidence>
<reference evidence="8 9" key="1">
    <citation type="journal article" date="2016" name="Nat. Biotechnol.">
        <title>Measurement of bacterial replication rates in microbial communities.</title>
        <authorList>
            <person name="Brown C.T."/>
            <person name="Olm M.R."/>
            <person name="Thomas B.C."/>
            <person name="Banfield J.F."/>
        </authorList>
    </citation>
    <scope>NUCLEOTIDE SEQUENCE [LARGE SCALE GENOMIC DNA]</scope>
    <source>
        <strain evidence="8">46_33</strain>
    </source>
</reference>
<evidence type="ECO:0000313" key="8">
    <source>
        <dbReference type="EMBL" id="OLA37113.1"/>
    </source>
</evidence>
<dbReference type="PANTHER" id="PTHR10229:SF0">
    <property type="entry name" value="GTP-BINDING PROTEIN 6-RELATED"/>
    <property type="match status" value="1"/>
</dbReference>
<dbReference type="InterPro" id="IPR006073">
    <property type="entry name" value="GTP-bd"/>
</dbReference>
<keyword evidence="5 6" id="KW-0342">GTP-binding</keyword>
<dbReference type="FunFam" id="3.40.50.300:FF:000173">
    <property type="entry name" value="GTPase HflX"/>
    <property type="match status" value="1"/>
</dbReference>
<evidence type="ECO:0000313" key="9">
    <source>
        <dbReference type="Proteomes" id="UP000186777"/>
    </source>
</evidence>
<dbReference type="CDD" id="cd01878">
    <property type="entry name" value="HflX"/>
    <property type="match status" value="1"/>
</dbReference>
<dbReference type="PANTHER" id="PTHR10229">
    <property type="entry name" value="GTP-BINDING PROTEIN HFLX"/>
    <property type="match status" value="1"/>
</dbReference>
<dbReference type="PRINTS" id="PR00326">
    <property type="entry name" value="GTP1OBG"/>
</dbReference>
<dbReference type="InterPro" id="IPR030394">
    <property type="entry name" value="G_HFLX_dom"/>
</dbReference>
<keyword evidence="1 6" id="KW-0963">Cytoplasm</keyword>
<dbReference type="SUPFAM" id="SSF52540">
    <property type="entry name" value="P-loop containing nucleoside triphosphate hydrolases"/>
    <property type="match status" value="1"/>
</dbReference>
<dbReference type="STRING" id="626940.BHW43_07500"/>
<accession>A0A1Q6R423</accession>
<dbReference type="Gene3D" id="3.40.50.300">
    <property type="entry name" value="P-loop containing nucleotide triphosphate hydrolases"/>
    <property type="match status" value="1"/>
</dbReference>
<dbReference type="GO" id="GO:0005525">
    <property type="term" value="F:GTP binding"/>
    <property type="evidence" value="ECO:0007669"/>
    <property type="project" value="UniProtKB-UniRule"/>
</dbReference>
<dbReference type="HAMAP" id="MF_00900">
    <property type="entry name" value="GTPase_HflX"/>
    <property type="match status" value="1"/>
</dbReference>
<evidence type="ECO:0000256" key="4">
    <source>
        <dbReference type="ARBA" id="ARBA00022842"/>
    </source>
</evidence>
<keyword evidence="3 6" id="KW-0547">Nucleotide-binding</keyword>
<keyword evidence="4" id="KW-0460">Magnesium</keyword>
<dbReference type="InterPro" id="IPR027417">
    <property type="entry name" value="P-loop_NTPase"/>
</dbReference>
<dbReference type="InterPro" id="IPR032305">
    <property type="entry name" value="GTP-bd_M"/>
</dbReference>
<dbReference type="Proteomes" id="UP000186777">
    <property type="component" value="Unassembled WGS sequence"/>
</dbReference>
<dbReference type="GO" id="GO:0043022">
    <property type="term" value="F:ribosome binding"/>
    <property type="evidence" value="ECO:0007669"/>
    <property type="project" value="TreeGrafter"/>
</dbReference>
<dbReference type="InterPro" id="IPR042108">
    <property type="entry name" value="GTPase_HflX_N_sf"/>
</dbReference>
<protein>
    <recommendedName>
        <fullName evidence="6">GTPase HflX</fullName>
    </recommendedName>
    <alternativeName>
        <fullName evidence="6">GTP-binding protein HflX</fullName>
    </alternativeName>
</protein>
<name>A0A1Q6R423_9FIRM</name>
<dbReference type="Pfam" id="PF01926">
    <property type="entry name" value="MMR_HSR1"/>
    <property type="match status" value="1"/>
</dbReference>
<dbReference type="Pfam" id="PF13167">
    <property type="entry name" value="GTP-bdg_N"/>
    <property type="match status" value="1"/>
</dbReference>
<dbReference type="Gene3D" id="6.10.250.2860">
    <property type="match status" value="1"/>
</dbReference>
<dbReference type="InterPro" id="IPR016496">
    <property type="entry name" value="GTPase_HflX"/>
</dbReference>
<sequence length="610" mass="66803">MANEIYGNLKGIRNSVIEELKTFYDIRLDGGQLLTSELALRMADVTDFINREVSVYVARNGQVLAVSVGNDQSVELPPVEGRRGASRLSGVRCVHTHPNGNPLLSGVDISALKNNRFDAMIAVGVTSPDISQSQMSFGMITGIDDNEQYQVECYGPLTLQEAEGVFFPNLAAMVERILDKQTGSASLAQGTERAIIVGMEYGASNSSGWTAEDSLEELKQLADTAGAEVVARFLQKRPKPDPAFFIGRGKVQELALYVQQENVDLCIFDDELSPAQQRNIEQSMGVRVLDRTALILDIFAQRAHTNEGKLQVELAQLQYTLPRIMGKGLALSRLGGGIGTRGPGETKLEVDRRRIRDRIAYIKECIGKVKSVRTLHRAGRAKASVPTVSLVGYTNAGKSTLLNTLTNSDIYAQDQLFATLDPTTRQLDLPNKQQAILTDTVGFIQRLPHQLVAAFQSTLEEVVQSDVLLHVIDVSHELYKEQAAAVYQVLDELGAKDKTIITVYNKIDKLPPDSGLAERLSKEENSICISAKARYNLDGLLALIAENLKLKAVEESFLVPYSDSAAVGRLHDAGTVLEQEYLAEGTLLKVRLDAEQVQQFAKYLAADAKA</sequence>
<proteinExistence type="inferred from homology"/>
<keyword evidence="2" id="KW-0479">Metal-binding</keyword>
<comment type="similarity">
    <text evidence="6">Belongs to the TRAFAC class OBG-HflX-like GTPase superfamily. HflX GTPase family.</text>
</comment>
<dbReference type="Gene3D" id="3.40.50.11060">
    <property type="entry name" value="GTPase HflX, N-terminal domain"/>
    <property type="match status" value="1"/>
</dbReference>
<evidence type="ECO:0000259" key="7">
    <source>
        <dbReference type="PROSITE" id="PS51705"/>
    </source>
</evidence>
<dbReference type="GO" id="GO:0003924">
    <property type="term" value="F:GTPase activity"/>
    <property type="evidence" value="ECO:0007669"/>
    <property type="project" value="UniProtKB-UniRule"/>
</dbReference>
<dbReference type="GO" id="GO:0046872">
    <property type="term" value="F:metal ion binding"/>
    <property type="evidence" value="ECO:0007669"/>
    <property type="project" value="UniProtKB-KW"/>
</dbReference>
<dbReference type="AlphaFoldDB" id="A0A1Q6R423"/>
<feature type="domain" description="Hflx-type G" evidence="7">
    <location>
        <begin position="386"/>
        <end position="552"/>
    </location>
</feature>
<organism evidence="8 9">
    <name type="scientific">Phascolarctobacterium succinatutens</name>
    <dbReference type="NCBI Taxonomy" id="626940"/>
    <lineage>
        <taxon>Bacteria</taxon>
        <taxon>Bacillati</taxon>
        <taxon>Bacillota</taxon>
        <taxon>Negativicutes</taxon>
        <taxon>Acidaminococcales</taxon>
        <taxon>Acidaminococcaceae</taxon>
        <taxon>Phascolarctobacterium</taxon>
    </lineage>
</organism>
<comment type="subunit">
    <text evidence="6">Monomer. Associates with the 50S ribosomal subunit.</text>
</comment>
<comment type="caution">
    <text evidence="8">The sequence shown here is derived from an EMBL/GenBank/DDBJ whole genome shotgun (WGS) entry which is preliminary data.</text>
</comment>